<dbReference type="EMBL" id="QMFY01000002">
    <property type="protein sequence ID" value="RAW02020.1"/>
    <property type="molecule type" value="Genomic_DNA"/>
</dbReference>
<dbReference type="AlphaFoldDB" id="A0A364Y828"/>
<name>A0A364Y828_9BACT</name>
<comment type="caution">
    <text evidence="1">The sequence shown here is derived from an EMBL/GenBank/DDBJ whole genome shotgun (WGS) entry which is preliminary data.</text>
</comment>
<reference evidence="1 2" key="1">
    <citation type="submission" date="2018-06" db="EMBL/GenBank/DDBJ databases">
        <title>Chryseolinea flavus sp. nov., a member of the phylum Bacteroidetes isolated from soil.</title>
        <authorList>
            <person name="Li Y."/>
            <person name="Wang J."/>
        </authorList>
    </citation>
    <scope>NUCLEOTIDE SEQUENCE [LARGE SCALE GENOMIC DNA]</scope>
    <source>
        <strain evidence="1 2">SDU1-6</strain>
    </source>
</reference>
<dbReference type="Proteomes" id="UP000251889">
    <property type="component" value="Unassembled WGS sequence"/>
</dbReference>
<organism evidence="1 2">
    <name type="scientific">Pseudochryseolinea flava</name>
    <dbReference type="NCBI Taxonomy" id="2059302"/>
    <lineage>
        <taxon>Bacteria</taxon>
        <taxon>Pseudomonadati</taxon>
        <taxon>Bacteroidota</taxon>
        <taxon>Cytophagia</taxon>
        <taxon>Cytophagales</taxon>
        <taxon>Fulvivirgaceae</taxon>
        <taxon>Pseudochryseolinea</taxon>
    </lineage>
</organism>
<gene>
    <name evidence="1" type="ORF">DQQ10_05545</name>
</gene>
<dbReference type="Gene3D" id="3.10.20.310">
    <property type="entry name" value="membrane protein fhac"/>
    <property type="match status" value="1"/>
</dbReference>
<evidence type="ECO:0000313" key="1">
    <source>
        <dbReference type="EMBL" id="RAW02020.1"/>
    </source>
</evidence>
<evidence type="ECO:0000313" key="2">
    <source>
        <dbReference type="Proteomes" id="UP000251889"/>
    </source>
</evidence>
<sequence length="595" mass="69075">MTLAFVCHFKLVAQDKDSTFIQQVKESRPVKKLLGLITRESQANTIETKSEKAFLKYEGKIIRRIELKRLGFEQSVVDTAQVLKTFVSRLANKIHYDTRAFVIRNHLFVKEGKPLNPYRVADNERVIRNLDFILDARILVKPISQKSDSVDLLVITRDIFSLGGSVSGRLPNQFNIGVKSINFFGQGQRIEYRQIYNTTRTPRLGYEFINQLTNVGGTFIDVTTGYTQLNRGPSIGNENERSFYVKISRGLFQPFTRVAGAIEFSDNISRNVFRSAEDSTFIQYHYVIQDYWVGYSFGYKTLPDDLRENRNRKFIALRVVEQRFRDAGRISFSERDFFAYRDRVTVLAQTSFFRQDFYETRYVVGFGRTEDIPYGYRISITGGIENELGNRRAYFGSEVYYDKILDQGTLLTYTVKSGNYWNRRGIEDGLFQFKLRRYSKARQKGRIVFRNQFEAGYSILFNQNLKRGVSIRDVDGIIGFRPDSLVGRQRITLSQETTGYLPWKVIGFRVAPIARVDIAIIRISKGLFRSRNFFSGLSVGLRARNENLIFNTIEARMFYYPVVVERVNHFHFTLTSNFRIKYPSSFVSKPATIFP</sequence>
<proteinExistence type="predicted"/>
<keyword evidence="2" id="KW-1185">Reference proteome</keyword>
<evidence type="ECO:0008006" key="3">
    <source>
        <dbReference type="Google" id="ProtNLM"/>
    </source>
</evidence>
<protein>
    <recommendedName>
        <fullName evidence="3">POTRA domain-containing protein</fullName>
    </recommendedName>
</protein>
<accession>A0A364Y828</accession>